<feature type="transmembrane region" description="Helical" evidence="1">
    <location>
        <begin position="66"/>
        <end position="86"/>
    </location>
</feature>
<name>Q1MXI4_9GAMM</name>
<gene>
    <name evidence="3" type="ORF">RED65_01888</name>
</gene>
<evidence type="ECO:0000256" key="1">
    <source>
        <dbReference type="SAM" id="Phobius"/>
    </source>
</evidence>
<evidence type="ECO:0000313" key="4">
    <source>
        <dbReference type="Proteomes" id="UP000004263"/>
    </source>
</evidence>
<accession>Q1MXI4</accession>
<proteinExistence type="predicted"/>
<reference evidence="3 4" key="1">
    <citation type="submission" date="2006-03" db="EMBL/GenBank/DDBJ databases">
        <authorList>
            <person name="Pinhassi J."/>
            <person name="Pedros-Alio C."/>
            <person name="Ferriera S."/>
            <person name="Johnson J."/>
            <person name="Kravitz S."/>
            <person name="Halpern A."/>
            <person name="Remington K."/>
            <person name="Beeson K."/>
            <person name="Tran B."/>
            <person name="Rogers Y.-H."/>
            <person name="Friedman R."/>
            <person name="Venter J.C."/>
        </authorList>
    </citation>
    <scope>NUCLEOTIDE SEQUENCE [LARGE SCALE GENOMIC DNA]</scope>
    <source>
        <strain evidence="3 4">RED65</strain>
    </source>
</reference>
<dbReference type="STRING" id="207949.RED65_01888"/>
<organism evidence="3 4">
    <name type="scientific">Bermanella marisrubri</name>
    <dbReference type="NCBI Taxonomy" id="207949"/>
    <lineage>
        <taxon>Bacteria</taxon>
        <taxon>Pseudomonadati</taxon>
        <taxon>Pseudomonadota</taxon>
        <taxon>Gammaproteobacteria</taxon>
        <taxon>Oceanospirillales</taxon>
        <taxon>Oceanospirillaceae</taxon>
        <taxon>Bermanella</taxon>
    </lineage>
</organism>
<keyword evidence="1" id="KW-1133">Transmembrane helix</keyword>
<dbReference type="Proteomes" id="UP000004263">
    <property type="component" value="Unassembled WGS sequence"/>
</dbReference>
<keyword evidence="4" id="KW-1185">Reference proteome</keyword>
<feature type="signal peptide" evidence="2">
    <location>
        <begin position="1"/>
        <end position="22"/>
    </location>
</feature>
<keyword evidence="1" id="KW-0472">Membrane</keyword>
<comment type="caution">
    <text evidence="3">The sequence shown here is derived from an EMBL/GenBank/DDBJ whole genome shotgun (WGS) entry which is preliminary data.</text>
</comment>
<feature type="chain" id="PRO_5004194715" evidence="2">
    <location>
        <begin position="23"/>
        <end position="95"/>
    </location>
</feature>
<dbReference type="HOGENOM" id="CLU_2367161_0_0_6"/>
<protein>
    <submittedName>
        <fullName evidence="3">Uncharacterized protein</fullName>
    </submittedName>
</protein>
<dbReference type="AlphaFoldDB" id="Q1MXI4"/>
<evidence type="ECO:0000256" key="2">
    <source>
        <dbReference type="SAM" id="SignalP"/>
    </source>
</evidence>
<sequence length="95" mass="9586">MKRSVGFVIFFALSFLALSASASTTGQEFQAFYDWVFGAATGFLGRGIAITAGIIGLAIGAGMGKAIPALMGVLLAIIGSIGPTIINSLFGSALI</sequence>
<keyword evidence="1" id="KW-0812">Transmembrane</keyword>
<feature type="transmembrane region" description="Helical" evidence="1">
    <location>
        <begin position="36"/>
        <end position="59"/>
    </location>
</feature>
<evidence type="ECO:0000313" key="3">
    <source>
        <dbReference type="EMBL" id="EAT10688.1"/>
    </source>
</evidence>
<keyword evidence="2" id="KW-0732">Signal</keyword>
<dbReference type="EMBL" id="AAQH01000041">
    <property type="protein sequence ID" value="EAT10688.1"/>
    <property type="molecule type" value="Genomic_DNA"/>
</dbReference>
<dbReference type="RefSeq" id="WP_007019391.1">
    <property type="nucleotide sequence ID" value="NZ_CH724124.1"/>
</dbReference>